<name>A0ABT8C4P8_9BACT</name>
<keyword evidence="3" id="KW-1185">Reference proteome</keyword>
<evidence type="ECO:0000313" key="2">
    <source>
        <dbReference type="EMBL" id="MDN3687455.1"/>
    </source>
</evidence>
<evidence type="ECO:0000313" key="3">
    <source>
        <dbReference type="Proteomes" id="UP001236663"/>
    </source>
</evidence>
<proteinExistence type="predicted"/>
<feature type="domain" description="Thiol:disulfide interchange protein DsbD N-terminal" evidence="1">
    <location>
        <begin position="31"/>
        <end position="152"/>
    </location>
</feature>
<dbReference type="Pfam" id="PF11412">
    <property type="entry name" value="DsbD_N"/>
    <property type="match status" value="1"/>
</dbReference>
<dbReference type="EMBL" id="JAUFQS010000006">
    <property type="protein sequence ID" value="MDN3687455.1"/>
    <property type="molecule type" value="Genomic_DNA"/>
</dbReference>
<dbReference type="RefSeq" id="WP_163385258.1">
    <property type="nucleotide sequence ID" value="NZ_JAUFQS010000006.1"/>
</dbReference>
<reference evidence="3" key="1">
    <citation type="journal article" date="2019" name="Int. J. Syst. Evol. Microbiol.">
        <title>The Global Catalogue of Microorganisms (GCM) 10K type strain sequencing project: providing services to taxonomists for standard genome sequencing and annotation.</title>
        <authorList>
            <consortium name="The Broad Institute Genomics Platform"/>
            <consortium name="The Broad Institute Genome Sequencing Center for Infectious Disease"/>
            <person name="Wu L."/>
            <person name="Ma J."/>
        </authorList>
    </citation>
    <scope>NUCLEOTIDE SEQUENCE [LARGE SCALE GENOMIC DNA]</scope>
    <source>
        <strain evidence="3">CECT 7706</strain>
    </source>
</reference>
<gene>
    <name evidence="2" type="ORF">QWZ15_06430</name>
</gene>
<accession>A0ABT8C4P8</accession>
<dbReference type="InterPro" id="IPR036929">
    <property type="entry name" value="DsbDN_sf"/>
</dbReference>
<sequence length="162" mass="18753">MSCLPLNKIFIWCYILLLQGSVLAQTKDRRFIEFKDKPEFTISTGDEKHLSLSFIIKEGYHIQANRVNDENLLPSKLSFESAEGLIIGDPVYPQADEFRMEGVKEPLAVFGDTLEIQVPVKTTDTMKKQRFLIKGQLYYQPCDASKCYYPREFDFNLSIRVK</sequence>
<dbReference type="Proteomes" id="UP001236663">
    <property type="component" value="Unassembled WGS sequence"/>
</dbReference>
<dbReference type="Gene3D" id="2.60.40.1250">
    <property type="entry name" value="Thiol:disulfide interchange protein DsbD, N-terminal domain"/>
    <property type="match status" value="1"/>
</dbReference>
<evidence type="ECO:0000259" key="1">
    <source>
        <dbReference type="Pfam" id="PF11412"/>
    </source>
</evidence>
<comment type="caution">
    <text evidence="2">The sequence shown here is derived from an EMBL/GenBank/DDBJ whole genome shotgun (WGS) entry which is preliminary data.</text>
</comment>
<protein>
    <submittedName>
        <fullName evidence="2">Protein-disulfide reductase DsbD family protein</fullName>
    </submittedName>
</protein>
<dbReference type="InterPro" id="IPR028250">
    <property type="entry name" value="DsbDN"/>
</dbReference>
<organism evidence="2 3">
    <name type="scientific">Cyclobacterium jeungdonense</name>
    <dbReference type="NCBI Taxonomy" id="708087"/>
    <lineage>
        <taxon>Bacteria</taxon>
        <taxon>Pseudomonadati</taxon>
        <taxon>Bacteroidota</taxon>
        <taxon>Cytophagia</taxon>
        <taxon>Cytophagales</taxon>
        <taxon>Cyclobacteriaceae</taxon>
        <taxon>Cyclobacterium</taxon>
    </lineage>
</organism>